<feature type="compositionally biased region" description="Basic and acidic residues" evidence="1">
    <location>
        <begin position="79"/>
        <end position="90"/>
    </location>
</feature>
<comment type="caution">
    <text evidence="2">The sequence shown here is derived from an EMBL/GenBank/DDBJ whole genome shotgun (WGS) entry which is preliminary data.</text>
</comment>
<gene>
    <name evidence="2" type="ORF">HHK36_001806</name>
</gene>
<feature type="region of interest" description="Disordered" evidence="1">
    <location>
        <begin position="283"/>
        <end position="369"/>
    </location>
</feature>
<sequence>MARSNKYASINFNDIYEKKNPKKPSSNSSSSSSASPSSTNPQKPHLSTTRSHGGMLVLTRPSPKPQPQPQPSPPTPPKPDPDPDPTRFEPDSISLRPLNRTTSSFPSSPSITITQDRDRDRDRESPSSTKPEAFVPPHLRPGFVGREEKLGQDGRRQQGFRNRELGHGSPSSYGEDGRPKSGDILFMLRCKKLAVMELLDSFESSTSIDEKVETMELFEEYWFFENPFNRRTRMLKCSSDPSPFKNTSQEKLVKKPDGEQSSPMLPRDDDFVRRNLLRTPSLPPCLGSMKVVQEEESDPGFSKLTRRRSLNPSDVLPPRHTSKSMIEPSIPRRRAGRESNMESTNKDSKSHPCLSRETNQYRSLSRTKSQKSRSDLEFEEVQGFRDLGFIFDKEVLNQSVVNMIPGLQDKTSVDWDEEKVRRPYLSEAWLVQRSSSPPIPDWVDSRSIGDMKAQLKFWARAVASNVRQEC</sequence>
<feature type="compositionally biased region" description="Polar residues" evidence="1">
    <location>
        <begin position="356"/>
        <end position="367"/>
    </location>
</feature>
<evidence type="ECO:0000256" key="1">
    <source>
        <dbReference type="SAM" id="MobiDB-lite"/>
    </source>
</evidence>
<feature type="compositionally biased region" description="Polar residues" evidence="1">
    <location>
        <begin position="1"/>
        <end position="12"/>
    </location>
</feature>
<name>A0A834ZYR4_TETSI</name>
<feature type="compositionally biased region" description="Polar residues" evidence="1">
    <location>
        <begin position="239"/>
        <end position="250"/>
    </location>
</feature>
<feature type="compositionally biased region" description="Pro residues" evidence="1">
    <location>
        <begin position="62"/>
        <end position="78"/>
    </location>
</feature>
<dbReference type="AlphaFoldDB" id="A0A834ZYR4"/>
<dbReference type="PANTHER" id="PTHR33785">
    <property type="entry name" value="OS06G0550800 PROTEIN"/>
    <property type="match status" value="1"/>
</dbReference>
<accession>A0A834ZYR4</accession>
<proteinExistence type="predicted"/>
<dbReference type="OrthoDB" id="1875420at2759"/>
<evidence type="ECO:0000313" key="2">
    <source>
        <dbReference type="EMBL" id="KAF8413813.1"/>
    </source>
</evidence>
<feature type="compositionally biased region" description="Basic and acidic residues" evidence="1">
    <location>
        <begin position="336"/>
        <end position="350"/>
    </location>
</feature>
<feature type="region of interest" description="Disordered" evidence="1">
    <location>
        <begin position="1"/>
        <end position="180"/>
    </location>
</feature>
<reference evidence="2 3" key="1">
    <citation type="submission" date="2020-04" db="EMBL/GenBank/DDBJ databases">
        <title>Plant Genome Project.</title>
        <authorList>
            <person name="Zhang R.-G."/>
        </authorList>
    </citation>
    <scope>NUCLEOTIDE SEQUENCE [LARGE SCALE GENOMIC DNA]</scope>
    <source>
        <strain evidence="2">YNK0</strain>
        <tissue evidence="2">Leaf</tissue>
    </source>
</reference>
<evidence type="ECO:0000313" key="3">
    <source>
        <dbReference type="Proteomes" id="UP000655225"/>
    </source>
</evidence>
<dbReference type="PANTHER" id="PTHR33785:SF5">
    <property type="entry name" value="SERINE_ARGININE REPETITIVE MATRIX PROTEIN"/>
    <property type="match status" value="1"/>
</dbReference>
<feature type="compositionally biased region" description="Basic and acidic residues" evidence="1">
    <location>
        <begin position="115"/>
        <end position="125"/>
    </location>
</feature>
<feature type="compositionally biased region" description="Low complexity" evidence="1">
    <location>
        <begin position="101"/>
        <end position="114"/>
    </location>
</feature>
<protein>
    <submittedName>
        <fullName evidence="2">Uncharacterized protein</fullName>
    </submittedName>
</protein>
<dbReference type="EMBL" id="JABCRI010000001">
    <property type="protein sequence ID" value="KAF8413813.1"/>
    <property type="molecule type" value="Genomic_DNA"/>
</dbReference>
<organism evidence="2 3">
    <name type="scientific">Tetracentron sinense</name>
    <name type="common">Spur-leaf</name>
    <dbReference type="NCBI Taxonomy" id="13715"/>
    <lineage>
        <taxon>Eukaryota</taxon>
        <taxon>Viridiplantae</taxon>
        <taxon>Streptophyta</taxon>
        <taxon>Embryophyta</taxon>
        <taxon>Tracheophyta</taxon>
        <taxon>Spermatophyta</taxon>
        <taxon>Magnoliopsida</taxon>
        <taxon>Trochodendrales</taxon>
        <taxon>Trochodendraceae</taxon>
        <taxon>Tetracentron</taxon>
    </lineage>
</organism>
<dbReference type="Proteomes" id="UP000655225">
    <property type="component" value="Unassembled WGS sequence"/>
</dbReference>
<feature type="compositionally biased region" description="Low complexity" evidence="1">
    <location>
        <begin position="23"/>
        <end position="41"/>
    </location>
</feature>
<feature type="region of interest" description="Disordered" evidence="1">
    <location>
        <begin position="238"/>
        <end position="271"/>
    </location>
</feature>
<keyword evidence="3" id="KW-1185">Reference proteome</keyword>
<feature type="compositionally biased region" description="Basic and acidic residues" evidence="1">
    <location>
        <begin position="145"/>
        <end position="166"/>
    </location>
</feature>